<evidence type="ECO:0000313" key="1">
    <source>
        <dbReference type="EMBL" id="KAF2207322.1"/>
    </source>
</evidence>
<sequence length="194" mass="22397">MTAPDATNQCHFWRLPAELRLNIYELVYEDCLKPHPIRLADAFPPTQSKSLPLTCREFYHDVRKLHNRAHPATMPPSQNTRSGQNKKNLYLWITSHGGIITLKMFVTDGDWELVNLRTVHGDDVTANANKWGAKWSHSSQRLGADLSTEIIMHMFSDRACEIQEDWYFRFPPSHWIELLTTYGPTATQCLMTVD</sequence>
<name>A0A6A6F0N9_9PEZI</name>
<accession>A0A6A6F0N9</accession>
<organism evidence="1 2">
    <name type="scientific">Cercospora zeae-maydis SCOH1-5</name>
    <dbReference type="NCBI Taxonomy" id="717836"/>
    <lineage>
        <taxon>Eukaryota</taxon>
        <taxon>Fungi</taxon>
        <taxon>Dikarya</taxon>
        <taxon>Ascomycota</taxon>
        <taxon>Pezizomycotina</taxon>
        <taxon>Dothideomycetes</taxon>
        <taxon>Dothideomycetidae</taxon>
        <taxon>Mycosphaerellales</taxon>
        <taxon>Mycosphaerellaceae</taxon>
        <taxon>Cercospora</taxon>
    </lineage>
</organism>
<reference evidence="1" key="1">
    <citation type="journal article" date="2020" name="Stud. Mycol.">
        <title>101 Dothideomycetes genomes: a test case for predicting lifestyles and emergence of pathogens.</title>
        <authorList>
            <person name="Haridas S."/>
            <person name="Albert R."/>
            <person name="Binder M."/>
            <person name="Bloem J."/>
            <person name="Labutti K."/>
            <person name="Salamov A."/>
            <person name="Andreopoulos B."/>
            <person name="Baker S."/>
            <person name="Barry K."/>
            <person name="Bills G."/>
            <person name="Bluhm B."/>
            <person name="Cannon C."/>
            <person name="Castanera R."/>
            <person name="Culley D."/>
            <person name="Daum C."/>
            <person name="Ezra D."/>
            <person name="Gonzalez J."/>
            <person name="Henrissat B."/>
            <person name="Kuo A."/>
            <person name="Liang C."/>
            <person name="Lipzen A."/>
            <person name="Lutzoni F."/>
            <person name="Magnuson J."/>
            <person name="Mondo S."/>
            <person name="Nolan M."/>
            <person name="Ohm R."/>
            <person name="Pangilinan J."/>
            <person name="Park H.-J."/>
            <person name="Ramirez L."/>
            <person name="Alfaro M."/>
            <person name="Sun H."/>
            <person name="Tritt A."/>
            <person name="Yoshinaga Y."/>
            <person name="Zwiers L.-H."/>
            <person name="Turgeon B."/>
            <person name="Goodwin S."/>
            <person name="Spatafora J."/>
            <person name="Crous P."/>
            <person name="Grigoriev I."/>
        </authorList>
    </citation>
    <scope>NUCLEOTIDE SEQUENCE</scope>
    <source>
        <strain evidence="1">SCOH1-5</strain>
    </source>
</reference>
<dbReference type="OrthoDB" id="3650757at2759"/>
<dbReference type="Proteomes" id="UP000799539">
    <property type="component" value="Unassembled WGS sequence"/>
</dbReference>
<evidence type="ECO:0000313" key="2">
    <source>
        <dbReference type="Proteomes" id="UP000799539"/>
    </source>
</evidence>
<dbReference type="AlphaFoldDB" id="A0A6A6F0N9"/>
<proteinExistence type="predicted"/>
<keyword evidence="2" id="KW-1185">Reference proteome</keyword>
<gene>
    <name evidence="1" type="ORF">CERZMDRAFT_102599</name>
</gene>
<protein>
    <recommendedName>
        <fullName evidence="3">F-box domain-containing protein</fullName>
    </recommendedName>
</protein>
<evidence type="ECO:0008006" key="3">
    <source>
        <dbReference type="Google" id="ProtNLM"/>
    </source>
</evidence>
<dbReference type="EMBL" id="ML992705">
    <property type="protein sequence ID" value="KAF2207322.1"/>
    <property type="molecule type" value="Genomic_DNA"/>
</dbReference>